<dbReference type="RefSeq" id="WP_332864123.1">
    <property type="nucleotide sequence ID" value="NZ_JBAFSM010000009.1"/>
</dbReference>
<reference evidence="1 2" key="1">
    <citation type="submission" date="2024-01" db="EMBL/GenBank/DDBJ databases">
        <title>Genomic insights into the taxonomy and metabolism of the cyanobacterium Pannus brasiliensis CCIBt3594.</title>
        <authorList>
            <person name="Machado M."/>
            <person name="Botero N.B."/>
            <person name="Andreote A.P.D."/>
            <person name="Feitosa A.M.T."/>
            <person name="Popin R."/>
            <person name="Sivonen K."/>
            <person name="Fiore M.F."/>
        </authorList>
    </citation>
    <scope>NUCLEOTIDE SEQUENCE [LARGE SCALE GENOMIC DNA]</scope>
    <source>
        <strain evidence="1 2">CCIBt3594</strain>
    </source>
</reference>
<sequence>MQSSIDVFQDVVRYLDSHEEALRIKKLIFCICKKYWENDPNILNSIPLDELLNELVQAKPSNEQLTFSVYKLVKTLNRPKVYAGVATIIIEQVSKLYNNISSAYDTQLFSVPVETEERAPRQEIKYSVDSSLEKASDHLANHPENSRIKKLLFATCKNRWENDTRAIDQYGVQNLILELQQNYPTITAFKQALNRIVENINKKALYTAIADIIILQFETLYARDSEYEAYESKPQEKAMKTQIIPAKDSPDIPRQERFQSPHGGDFGTSIIDFEDSPSITELHVAEPASPVSNSPLKEYDPFELRLEIFQYTNPLRVKILLYSILFHPWEETGQDWVTLRHYTLEEMLEQLIQSGKSLKEIEARLQEAARTQLDGESNAQTTSTLIQALQRIF</sequence>
<accession>A0AAW9QUT2</accession>
<dbReference type="AlphaFoldDB" id="A0AAW9QUT2"/>
<dbReference type="Proteomes" id="UP001328733">
    <property type="component" value="Unassembled WGS sequence"/>
</dbReference>
<name>A0AAW9QUT2_9CHRO</name>
<gene>
    <name evidence="1" type="ORF">V0288_05960</name>
</gene>
<comment type="caution">
    <text evidence="1">The sequence shown here is derived from an EMBL/GenBank/DDBJ whole genome shotgun (WGS) entry which is preliminary data.</text>
</comment>
<protein>
    <submittedName>
        <fullName evidence="1">Uncharacterized protein</fullName>
    </submittedName>
</protein>
<proteinExistence type="predicted"/>
<keyword evidence="2" id="KW-1185">Reference proteome</keyword>
<evidence type="ECO:0000313" key="1">
    <source>
        <dbReference type="EMBL" id="MEG3436659.1"/>
    </source>
</evidence>
<organism evidence="1 2">
    <name type="scientific">Pannus brasiliensis CCIBt3594</name>
    <dbReference type="NCBI Taxonomy" id="1427578"/>
    <lineage>
        <taxon>Bacteria</taxon>
        <taxon>Bacillati</taxon>
        <taxon>Cyanobacteriota</taxon>
        <taxon>Cyanophyceae</taxon>
        <taxon>Oscillatoriophycideae</taxon>
        <taxon>Chroococcales</taxon>
        <taxon>Microcystaceae</taxon>
        <taxon>Pannus</taxon>
    </lineage>
</organism>
<evidence type="ECO:0000313" key="2">
    <source>
        <dbReference type="Proteomes" id="UP001328733"/>
    </source>
</evidence>
<dbReference type="EMBL" id="JBAFSM010000009">
    <property type="protein sequence ID" value="MEG3436659.1"/>
    <property type="molecule type" value="Genomic_DNA"/>
</dbReference>